<dbReference type="EMBL" id="QJKJ01014083">
    <property type="protein sequence ID" value="RDX65053.1"/>
    <property type="molecule type" value="Genomic_DNA"/>
</dbReference>
<evidence type="ECO:0000313" key="2">
    <source>
        <dbReference type="Proteomes" id="UP000257109"/>
    </source>
</evidence>
<evidence type="ECO:0000313" key="1">
    <source>
        <dbReference type="EMBL" id="RDX65053.1"/>
    </source>
</evidence>
<sequence>MGNPFSKYVKVELYKWSSSEFPQEYALIYTSLDDEFRTSTLRVSVNTDVVLCRHADNMCKHHPARFHMKVTAVRDNNGDCKFKEVIIVENGSGPNSAVVDNYACLRYGCEDESGEFTVKSKDQNLDRVNLEKTYWSFCHSYDIGIRRQLKYFVSIQCNKVTGLCVGFSGPLMYKGVVFEDELGLHSKCEVLGKPPKALIAKVESEFEGKLYIIFQRGKGDQNGETLPSAQATRLTNNINTGGQAKGLNNNIGGYTQGTCVALQVNNSISYCIPKH</sequence>
<comment type="caution">
    <text evidence="1">The sequence shown here is derived from an EMBL/GenBank/DDBJ whole genome shotgun (WGS) entry which is preliminary data.</text>
</comment>
<organism evidence="1 2">
    <name type="scientific">Mucuna pruriens</name>
    <name type="common">Velvet bean</name>
    <name type="synonym">Dolichos pruriens</name>
    <dbReference type="NCBI Taxonomy" id="157652"/>
    <lineage>
        <taxon>Eukaryota</taxon>
        <taxon>Viridiplantae</taxon>
        <taxon>Streptophyta</taxon>
        <taxon>Embryophyta</taxon>
        <taxon>Tracheophyta</taxon>
        <taxon>Spermatophyta</taxon>
        <taxon>Magnoliopsida</taxon>
        <taxon>eudicotyledons</taxon>
        <taxon>Gunneridae</taxon>
        <taxon>Pentapetalae</taxon>
        <taxon>rosids</taxon>
        <taxon>fabids</taxon>
        <taxon>Fabales</taxon>
        <taxon>Fabaceae</taxon>
        <taxon>Papilionoideae</taxon>
        <taxon>50 kb inversion clade</taxon>
        <taxon>NPAAA clade</taxon>
        <taxon>indigoferoid/millettioid clade</taxon>
        <taxon>Phaseoleae</taxon>
        <taxon>Mucuna</taxon>
    </lineage>
</organism>
<reference evidence="1" key="1">
    <citation type="submission" date="2018-05" db="EMBL/GenBank/DDBJ databases">
        <title>Draft genome of Mucuna pruriens seed.</title>
        <authorList>
            <person name="Nnadi N.E."/>
            <person name="Vos R."/>
            <person name="Hasami M.H."/>
            <person name="Devisetty U.K."/>
            <person name="Aguiy J.C."/>
        </authorList>
    </citation>
    <scope>NUCLEOTIDE SEQUENCE [LARGE SCALE GENOMIC DNA]</scope>
    <source>
        <strain evidence="1">JCA_2017</strain>
    </source>
</reference>
<protein>
    <submittedName>
        <fullName evidence="1">Uncharacterized protein</fullName>
    </submittedName>
</protein>
<gene>
    <name evidence="1" type="ORF">CR513_56322</name>
</gene>
<dbReference type="AlphaFoldDB" id="A0A371EG74"/>
<feature type="non-terminal residue" evidence="1">
    <location>
        <position position="1"/>
    </location>
</feature>
<name>A0A371EG74_MUCPR</name>
<accession>A0A371EG74</accession>
<proteinExistence type="predicted"/>
<keyword evidence="2" id="KW-1185">Reference proteome</keyword>
<dbReference type="OrthoDB" id="1437005at2759"/>
<dbReference type="Proteomes" id="UP000257109">
    <property type="component" value="Unassembled WGS sequence"/>
</dbReference>